<dbReference type="Gene3D" id="3.40.50.80">
    <property type="entry name" value="Nucleotide-binding domain of ferredoxin-NADP reductase (FNR) module"/>
    <property type="match status" value="1"/>
</dbReference>
<dbReference type="EC" id="1.16.1.9" evidence="3"/>
<dbReference type="Pfam" id="PF01794">
    <property type="entry name" value="Ferric_reduct"/>
    <property type="match status" value="1"/>
</dbReference>
<dbReference type="EMBL" id="WWBZ02000022">
    <property type="protein sequence ID" value="KAF4308065.1"/>
    <property type="molecule type" value="Genomic_DNA"/>
</dbReference>
<evidence type="ECO:0000256" key="4">
    <source>
        <dbReference type="ARBA" id="ARBA00022448"/>
    </source>
</evidence>
<keyword evidence="8 13" id="KW-1133">Transmembrane helix</keyword>
<accession>A0A8H4N3W2</accession>
<evidence type="ECO:0000256" key="6">
    <source>
        <dbReference type="ARBA" id="ARBA00022692"/>
    </source>
</evidence>
<evidence type="ECO:0000313" key="17">
    <source>
        <dbReference type="Proteomes" id="UP000572817"/>
    </source>
</evidence>
<dbReference type="InterPro" id="IPR013112">
    <property type="entry name" value="FAD-bd_8"/>
</dbReference>
<keyword evidence="17" id="KW-1185">Reference proteome</keyword>
<reference evidence="16" key="1">
    <citation type="submission" date="2020-04" db="EMBL/GenBank/DDBJ databases">
        <title>Genome Assembly and Annotation of Botryosphaeria dothidea sdau 11-99, a Latent Pathogen of Apple Fruit Ring Rot in China.</title>
        <authorList>
            <person name="Yu C."/>
            <person name="Diao Y."/>
            <person name="Lu Q."/>
            <person name="Zhao J."/>
            <person name="Cui S."/>
            <person name="Peng C."/>
            <person name="He B."/>
            <person name="Liu H."/>
        </authorList>
    </citation>
    <scope>NUCLEOTIDE SEQUENCE [LARGE SCALE GENOMIC DNA]</scope>
    <source>
        <strain evidence="16">Sdau11-99</strain>
    </source>
</reference>
<evidence type="ECO:0000313" key="16">
    <source>
        <dbReference type="EMBL" id="KAF4308065.1"/>
    </source>
</evidence>
<comment type="caution">
    <text evidence="16">The sequence shown here is derived from an EMBL/GenBank/DDBJ whole genome shotgun (WGS) entry which is preliminary data.</text>
</comment>
<name>A0A8H4N3W2_9PEZI</name>
<dbReference type="GO" id="GO:0015677">
    <property type="term" value="P:copper ion import"/>
    <property type="evidence" value="ECO:0007669"/>
    <property type="project" value="TreeGrafter"/>
</dbReference>
<dbReference type="Proteomes" id="UP000572817">
    <property type="component" value="Unassembled WGS sequence"/>
</dbReference>
<dbReference type="SUPFAM" id="SSF52343">
    <property type="entry name" value="Ferredoxin reductase-like, C-terminal NADP-linked domain"/>
    <property type="match status" value="1"/>
</dbReference>
<keyword evidence="6 13" id="KW-0812">Transmembrane</keyword>
<dbReference type="OrthoDB" id="4494341at2759"/>
<dbReference type="InterPro" id="IPR051410">
    <property type="entry name" value="Ferric/Cupric_Reductase"/>
</dbReference>
<evidence type="ECO:0000256" key="2">
    <source>
        <dbReference type="ARBA" id="ARBA00006278"/>
    </source>
</evidence>
<dbReference type="Pfam" id="PF08030">
    <property type="entry name" value="NAD_binding_6"/>
    <property type="match status" value="1"/>
</dbReference>
<keyword evidence="9" id="KW-0560">Oxidoreductase</keyword>
<comment type="catalytic activity">
    <reaction evidence="12">
        <text>2 a Fe(II)-siderophore + NADP(+) + H(+) = 2 a Fe(III)-siderophore + NADPH</text>
        <dbReference type="Rhea" id="RHEA:28795"/>
        <dbReference type="Rhea" id="RHEA-COMP:11342"/>
        <dbReference type="Rhea" id="RHEA-COMP:11344"/>
        <dbReference type="ChEBI" id="CHEBI:15378"/>
        <dbReference type="ChEBI" id="CHEBI:29033"/>
        <dbReference type="ChEBI" id="CHEBI:29034"/>
        <dbReference type="ChEBI" id="CHEBI:57783"/>
        <dbReference type="ChEBI" id="CHEBI:58349"/>
        <dbReference type="EC" id="1.16.1.9"/>
    </reaction>
</comment>
<dbReference type="InterPro" id="IPR013130">
    <property type="entry name" value="Fe3_Rdtase_TM_dom"/>
</dbReference>
<feature type="transmembrane region" description="Helical" evidence="13">
    <location>
        <begin position="203"/>
        <end position="221"/>
    </location>
</feature>
<evidence type="ECO:0000256" key="10">
    <source>
        <dbReference type="ARBA" id="ARBA00023065"/>
    </source>
</evidence>
<keyword evidence="10" id="KW-0406">Ion transport</keyword>
<dbReference type="GO" id="GO:0052851">
    <property type="term" value="F:ferric-chelate reductase (NADPH) activity"/>
    <property type="evidence" value="ECO:0007669"/>
    <property type="project" value="UniProtKB-EC"/>
</dbReference>
<evidence type="ECO:0000256" key="14">
    <source>
        <dbReference type="SAM" id="SignalP"/>
    </source>
</evidence>
<dbReference type="PANTHER" id="PTHR32361:SF24">
    <property type="entry name" value="REDUCTASE, PUTATIVE (AFU_ORTHOLOGUE AFUA_3G10820)-RELATED"/>
    <property type="match status" value="1"/>
</dbReference>
<feature type="transmembrane region" description="Helical" evidence="13">
    <location>
        <begin position="267"/>
        <end position="288"/>
    </location>
</feature>
<feature type="transmembrane region" description="Helical" evidence="13">
    <location>
        <begin position="133"/>
        <end position="153"/>
    </location>
</feature>
<sequence>MVSAKFLPILLSTMVARAVADGGGQSKSPEEIAEMMQEIAENINVSYWLGWTWLACTAALMVYLVGITFVRYVRGIACLNNPQQRYFAEPNWWYGRFKRYLFDSPLFRTRHHREYKLSSAINVGTLPSRLQTIYLAGYTGMNVAFSVIFIDWSSEGAASELRNRTGVLCVMNMLPLFLLAGRNNPLIKITGISFDTFNLVHRWVGRIVILQALAHTVAYLVPKVQKGGWEAFTGSLAKSEFILWGTIGTLSFLVIFIQAAGPVRHAFYEIFLHFHVLLAALGLAGVWIHCAAGELHQFDIVKAVLAIWVVERFMRLFWIILRNFGNGGTKAEIESLPGDCLRINLQIARPWRFQTGQHVYLYLPSIGWWTSHPFSLAWSEEQEAWSEEKGMSLDRLDLSGLGKTTMSLLVRRRTGFTDTLYKKVEQSPSGKLVTSALVEGPYGHQDLTSYGTVMLFAAGIGITHQVPHVRNLVEAYDKRTAAVRRVTLVWVIQSPEHLEWIRPWMTEILSMPNRREVLKILLFVTRPRSTKEIHSPSSSVQMFPGKPNIQALVDQEMVEGVGACAISVCGTGSLADDVRRAARVRQTRWNVDFFEEAFSW</sequence>
<dbReference type="InterPro" id="IPR017927">
    <property type="entry name" value="FAD-bd_FR_type"/>
</dbReference>
<evidence type="ECO:0000256" key="5">
    <source>
        <dbReference type="ARBA" id="ARBA00022475"/>
    </source>
</evidence>
<keyword evidence="5" id="KW-1003">Cell membrane</keyword>
<evidence type="ECO:0000256" key="3">
    <source>
        <dbReference type="ARBA" id="ARBA00012668"/>
    </source>
</evidence>
<dbReference type="GO" id="GO:0006879">
    <property type="term" value="P:intracellular iron ion homeostasis"/>
    <property type="evidence" value="ECO:0007669"/>
    <property type="project" value="TreeGrafter"/>
</dbReference>
<keyword evidence="11 13" id="KW-0472">Membrane</keyword>
<gene>
    <name evidence="16" type="ORF">GTA08_BOTSDO03563</name>
</gene>
<evidence type="ECO:0000256" key="11">
    <source>
        <dbReference type="ARBA" id="ARBA00023136"/>
    </source>
</evidence>
<feature type="chain" id="PRO_5034758314" description="ferric-chelate reductase (NADPH)" evidence="14">
    <location>
        <begin position="21"/>
        <end position="600"/>
    </location>
</feature>
<dbReference type="CDD" id="cd06186">
    <property type="entry name" value="NOX_Duox_like_FAD_NADP"/>
    <property type="match status" value="1"/>
</dbReference>
<evidence type="ECO:0000259" key="15">
    <source>
        <dbReference type="PROSITE" id="PS51384"/>
    </source>
</evidence>
<evidence type="ECO:0000256" key="9">
    <source>
        <dbReference type="ARBA" id="ARBA00023002"/>
    </source>
</evidence>
<keyword evidence="4" id="KW-0813">Transport</keyword>
<dbReference type="InterPro" id="IPR039261">
    <property type="entry name" value="FNR_nucleotide-bd"/>
</dbReference>
<dbReference type="SFLD" id="SFLDS00052">
    <property type="entry name" value="Ferric_Reductase_Domain"/>
    <property type="match status" value="1"/>
</dbReference>
<dbReference type="SFLD" id="SFLDG01168">
    <property type="entry name" value="Ferric_reductase_subgroup_(FRE"/>
    <property type="match status" value="1"/>
</dbReference>
<keyword evidence="7" id="KW-0249">Electron transport</keyword>
<dbReference type="InterPro" id="IPR017938">
    <property type="entry name" value="Riboflavin_synthase-like_b-brl"/>
</dbReference>
<organism evidence="16 17">
    <name type="scientific">Botryosphaeria dothidea</name>
    <dbReference type="NCBI Taxonomy" id="55169"/>
    <lineage>
        <taxon>Eukaryota</taxon>
        <taxon>Fungi</taxon>
        <taxon>Dikarya</taxon>
        <taxon>Ascomycota</taxon>
        <taxon>Pezizomycotina</taxon>
        <taxon>Dothideomycetes</taxon>
        <taxon>Dothideomycetes incertae sedis</taxon>
        <taxon>Botryosphaeriales</taxon>
        <taxon>Botryosphaeriaceae</taxon>
        <taxon>Botryosphaeria</taxon>
    </lineage>
</organism>
<feature type="transmembrane region" description="Helical" evidence="13">
    <location>
        <begin position="51"/>
        <end position="73"/>
    </location>
</feature>
<dbReference type="Pfam" id="PF08022">
    <property type="entry name" value="FAD_binding_8"/>
    <property type="match status" value="1"/>
</dbReference>
<evidence type="ECO:0000256" key="12">
    <source>
        <dbReference type="ARBA" id="ARBA00048483"/>
    </source>
</evidence>
<dbReference type="AlphaFoldDB" id="A0A8H4N3W2"/>
<comment type="subcellular location">
    <subcellularLocation>
        <location evidence="1">Cell membrane</location>
        <topology evidence="1">Multi-pass membrane protein</topology>
    </subcellularLocation>
</comment>
<feature type="signal peptide" evidence="14">
    <location>
        <begin position="1"/>
        <end position="20"/>
    </location>
</feature>
<feature type="transmembrane region" description="Helical" evidence="13">
    <location>
        <begin position="165"/>
        <end position="182"/>
    </location>
</feature>
<evidence type="ECO:0000256" key="8">
    <source>
        <dbReference type="ARBA" id="ARBA00022989"/>
    </source>
</evidence>
<proteinExistence type="inferred from homology"/>
<protein>
    <recommendedName>
        <fullName evidence="3">ferric-chelate reductase (NADPH)</fullName>
        <ecNumber evidence="3">1.16.1.9</ecNumber>
    </recommendedName>
</protein>
<evidence type="ECO:0000256" key="7">
    <source>
        <dbReference type="ARBA" id="ARBA00022982"/>
    </source>
</evidence>
<keyword evidence="14" id="KW-0732">Signal</keyword>
<dbReference type="SUPFAM" id="SSF63380">
    <property type="entry name" value="Riboflavin synthase domain-like"/>
    <property type="match status" value="1"/>
</dbReference>
<dbReference type="PROSITE" id="PS51384">
    <property type="entry name" value="FAD_FR"/>
    <property type="match status" value="1"/>
</dbReference>
<feature type="domain" description="FAD-binding FR-type" evidence="15">
    <location>
        <begin position="323"/>
        <end position="448"/>
    </location>
</feature>
<dbReference type="InterPro" id="IPR013121">
    <property type="entry name" value="Fe_red_NAD-bd_6"/>
</dbReference>
<comment type="similarity">
    <text evidence="2">Belongs to the ferric reductase (FRE) family.</text>
</comment>
<evidence type="ECO:0000256" key="1">
    <source>
        <dbReference type="ARBA" id="ARBA00004651"/>
    </source>
</evidence>
<dbReference type="GO" id="GO:0005886">
    <property type="term" value="C:plasma membrane"/>
    <property type="evidence" value="ECO:0007669"/>
    <property type="project" value="UniProtKB-SubCell"/>
</dbReference>
<evidence type="ECO:0000256" key="13">
    <source>
        <dbReference type="SAM" id="Phobius"/>
    </source>
</evidence>
<dbReference type="GO" id="GO:0006826">
    <property type="term" value="P:iron ion transport"/>
    <property type="evidence" value="ECO:0007669"/>
    <property type="project" value="TreeGrafter"/>
</dbReference>
<feature type="transmembrane region" description="Helical" evidence="13">
    <location>
        <begin position="241"/>
        <end position="260"/>
    </location>
</feature>
<dbReference type="PANTHER" id="PTHR32361">
    <property type="entry name" value="FERRIC/CUPRIC REDUCTASE TRANSMEMBRANE COMPONENT"/>
    <property type="match status" value="1"/>
</dbReference>